<name>A0AAN9RB96_CANGL</name>
<sequence>MCEKVLPKNQSHGALRRAQGFFIACWMIKPPISSRYSVSDELIMAFYTGAWPGGSSAQSHSSSGVRASLGTILASTIKFPFLFPPITRGSRDDKFLDQEPWKPCNGRKKVLETTELPSTILKILKQSLLAQ</sequence>
<evidence type="ECO:0000313" key="1">
    <source>
        <dbReference type="EMBL" id="KAK7360408.1"/>
    </source>
</evidence>
<reference evidence="1 2" key="1">
    <citation type="submission" date="2024-01" db="EMBL/GenBank/DDBJ databases">
        <title>The genomes of 5 underutilized Papilionoideae crops provide insights into root nodulation and disease resistanc.</title>
        <authorList>
            <person name="Jiang F."/>
        </authorList>
    </citation>
    <scope>NUCLEOTIDE SEQUENCE [LARGE SCALE GENOMIC DNA]</scope>
    <source>
        <strain evidence="1">LVBAO_FW01</strain>
        <tissue evidence="1">Leaves</tissue>
    </source>
</reference>
<gene>
    <name evidence="1" type="ORF">VNO77_02400</name>
</gene>
<comment type="caution">
    <text evidence="1">The sequence shown here is derived from an EMBL/GenBank/DDBJ whole genome shotgun (WGS) entry which is preliminary data.</text>
</comment>
<protein>
    <submittedName>
        <fullName evidence="1">Uncharacterized protein</fullName>
    </submittedName>
</protein>
<dbReference type="Proteomes" id="UP001367508">
    <property type="component" value="Unassembled WGS sequence"/>
</dbReference>
<dbReference type="AlphaFoldDB" id="A0AAN9RB96"/>
<proteinExistence type="predicted"/>
<organism evidence="1 2">
    <name type="scientific">Canavalia gladiata</name>
    <name type="common">Sword bean</name>
    <name type="synonym">Dolichos gladiatus</name>
    <dbReference type="NCBI Taxonomy" id="3824"/>
    <lineage>
        <taxon>Eukaryota</taxon>
        <taxon>Viridiplantae</taxon>
        <taxon>Streptophyta</taxon>
        <taxon>Embryophyta</taxon>
        <taxon>Tracheophyta</taxon>
        <taxon>Spermatophyta</taxon>
        <taxon>Magnoliopsida</taxon>
        <taxon>eudicotyledons</taxon>
        <taxon>Gunneridae</taxon>
        <taxon>Pentapetalae</taxon>
        <taxon>rosids</taxon>
        <taxon>fabids</taxon>
        <taxon>Fabales</taxon>
        <taxon>Fabaceae</taxon>
        <taxon>Papilionoideae</taxon>
        <taxon>50 kb inversion clade</taxon>
        <taxon>NPAAA clade</taxon>
        <taxon>indigoferoid/millettioid clade</taxon>
        <taxon>Phaseoleae</taxon>
        <taxon>Canavalia</taxon>
    </lineage>
</organism>
<evidence type="ECO:0000313" key="2">
    <source>
        <dbReference type="Proteomes" id="UP001367508"/>
    </source>
</evidence>
<dbReference type="EMBL" id="JAYMYQ010000001">
    <property type="protein sequence ID" value="KAK7360408.1"/>
    <property type="molecule type" value="Genomic_DNA"/>
</dbReference>
<accession>A0AAN9RB96</accession>
<keyword evidence="2" id="KW-1185">Reference proteome</keyword>